<reference evidence="1 2" key="1">
    <citation type="journal article" date="2017" name="Mol. Ecol.">
        <title>Comparative and population genomic landscape of Phellinus noxius: A hypervariable fungus causing root rot in trees.</title>
        <authorList>
            <person name="Chung C.L."/>
            <person name="Lee T.J."/>
            <person name="Akiba M."/>
            <person name="Lee H.H."/>
            <person name="Kuo T.H."/>
            <person name="Liu D."/>
            <person name="Ke H.M."/>
            <person name="Yokoi T."/>
            <person name="Roa M.B."/>
            <person name="Lu M.J."/>
            <person name="Chang Y.Y."/>
            <person name="Ann P.J."/>
            <person name="Tsai J.N."/>
            <person name="Chen C.Y."/>
            <person name="Tzean S.S."/>
            <person name="Ota Y."/>
            <person name="Hattori T."/>
            <person name="Sahashi N."/>
            <person name="Liou R.F."/>
            <person name="Kikuchi T."/>
            <person name="Tsai I.J."/>
        </authorList>
    </citation>
    <scope>NUCLEOTIDE SEQUENCE [LARGE SCALE GENOMIC DNA]</scope>
    <source>
        <strain evidence="1 2">FFPRI411160</strain>
    </source>
</reference>
<sequence length="383" mass="43907">MPTSFLELKKAKIDDADTEFAYIDSGPPPGDTYITLVIVHGFMYTSQNFARLITFSEKHNTRVIALNRRDYIGTTLFSDRELAQISENSTREQHETFLRERGEEIAKFLVWIIKELKIPQASDSGDGGLSLLGWSLGNIFTLAFMGHLHLYPTSYIETLEPYFRTFFIYECGSGSYGYSTPYYHPVRDPSIPPRLRGVTFGAWVSTYYEHPFYKRKSTLELQKSISTLVQKPLFPADKNTFETFTAEELTAFVDSSPSERSDLPLQRAISLETFLKQTKRTFIGLSSGSDGESKDSEAGSISNKLLLPKVEVHVLFGEASIWSIHWGLWELEKDFEKWKSQAESRGGRIRPMYYLPVKDGNHFIHWDLPDLFLRLTRQAARNE</sequence>
<dbReference type="OrthoDB" id="5311491at2759"/>
<dbReference type="InParanoid" id="A0A286U7L7"/>
<dbReference type="AlphaFoldDB" id="A0A286U7L7"/>
<organism evidence="1 2">
    <name type="scientific">Pyrrhoderma noxium</name>
    <dbReference type="NCBI Taxonomy" id="2282107"/>
    <lineage>
        <taxon>Eukaryota</taxon>
        <taxon>Fungi</taxon>
        <taxon>Dikarya</taxon>
        <taxon>Basidiomycota</taxon>
        <taxon>Agaricomycotina</taxon>
        <taxon>Agaricomycetes</taxon>
        <taxon>Hymenochaetales</taxon>
        <taxon>Hymenochaetaceae</taxon>
        <taxon>Pyrrhoderma</taxon>
    </lineage>
</organism>
<dbReference type="InterPro" id="IPR029058">
    <property type="entry name" value="AB_hydrolase_fold"/>
</dbReference>
<comment type="caution">
    <text evidence="1">The sequence shown here is derived from an EMBL/GenBank/DDBJ whole genome shotgun (WGS) entry which is preliminary data.</text>
</comment>
<dbReference type="Gene3D" id="3.40.50.1820">
    <property type="entry name" value="alpha/beta hydrolase"/>
    <property type="match status" value="1"/>
</dbReference>
<gene>
    <name evidence="1" type="ORF">PNOK_0843100</name>
</gene>
<keyword evidence="2" id="KW-1185">Reference proteome</keyword>
<accession>A0A286U7L7</accession>
<protein>
    <submittedName>
        <fullName evidence="1">Alpha beta-hydrolase</fullName>
    </submittedName>
</protein>
<dbReference type="EMBL" id="NBII01000009">
    <property type="protein sequence ID" value="PAV15573.1"/>
    <property type="molecule type" value="Genomic_DNA"/>
</dbReference>
<evidence type="ECO:0000313" key="1">
    <source>
        <dbReference type="EMBL" id="PAV15573.1"/>
    </source>
</evidence>
<name>A0A286U7L7_9AGAM</name>
<dbReference type="GO" id="GO:0016787">
    <property type="term" value="F:hydrolase activity"/>
    <property type="evidence" value="ECO:0007669"/>
    <property type="project" value="UniProtKB-KW"/>
</dbReference>
<evidence type="ECO:0000313" key="2">
    <source>
        <dbReference type="Proteomes" id="UP000217199"/>
    </source>
</evidence>
<dbReference type="Proteomes" id="UP000217199">
    <property type="component" value="Unassembled WGS sequence"/>
</dbReference>
<proteinExistence type="predicted"/>
<dbReference type="SUPFAM" id="SSF53474">
    <property type="entry name" value="alpha/beta-Hydrolases"/>
    <property type="match status" value="1"/>
</dbReference>